<evidence type="ECO:0000256" key="3">
    <source>
        <dbReference type="SAM" id="Coils"/>
    </source>
</evidence>
<feature type="compositionally biased region" description="Basic and acidic residues" evidence="4">
    <location>
        <begin position="863"/>
        <end position="872"/>
    </location>
</feature>
<dbReference type="Gene3D" id="3.40.50.410">
    <property type="entry name" value="von Willebrand factor, type A domain"/>
    <property type="match status" value="1"/>
</dbReference>
<feature type="compositionally biased region" description="Basic and acidic residues" evidence="4">
    <location>
        <begin position="880"/>
        <end position="891"/>
    </location>
</feature>
<keyword evidence="3" id="KW-0175">Coiled coil</keyword>
<dbReference type="GO" id="GO:0008270">
    <property type="term" value="F:zinc ion binding"/>
    <property type="evidence" value="ECO:0007669"/>
    <property type="project" value="UniProtKB-KW"/>
</dbReference>
<feature type="compositionally biased region" description="Polar residues" evidence="4">
    <location>
        <begin position="1915"/>
        <end position="1929"/>
    </location>
</feature>
<feature type="coiled-coil region" evidence="3">
    <location>
        <begin position="1132"/>
        <end position="1163"/>
    </location>
</feature>
<dbReference type="Gene3D" id="6.10.250.1310">
    <property type="match status" value="1"/>
</dbReference>
<dbReference type="PANTHER" id="PTHR35116:SF2">
    <property type="entry name" value="ATP-DEPENDENT HELICASE FAMILY PROTEIN-RELATED"/>
    <property type="match status" value="1"/>
</dbReference>
<feature type="region of interest" description="Disordered" evidence="4">
    <location>
        <begin position="169"/>
        <end position="207"/>
    </location>
</feature>
<feature type="compositionally biased region" description="Basic and acidic residues" evidence="4">
    <location>
        <begin position="103"/>
        <end position="126"/>
    </location>
</feature>
<protein>
    <submittedName>
        <fullName evidence="7">(thale cress) hypothetical protein</fullName>
    </submittedName>
</protein>
<dbReference type="Pfam" id="PF14624">
    <property type="entry name" value="Vwaint"/>
    <property type="match status" value="1"/>
</dbReference>
<dbReference type="Gene3D" id="3.30.40.10">
    <property type="entry name" value="Zinc/RING finger domain, C3HC4 (zinc finger)"/>
    <property type="match status" value="1"/>
</dbReference>
<feature type="compositionally biased region" description="Polar residues" evidence="4">
    <location>
        <begin position="1528"/>
        <end position="1540"/>
    </location>
</feature>
<dbReference type="InterPro" id="IPR032838">
    <property type="entry name" value="Vwaint_dom"/>
</dbReference>
<feature type="compositionally biased region" description="Low complexity" evidence="4">
    <location>
        <begin position="1945"/>
        <end position="1960"/>
    </location>
</feature>
<gene>
    <name evidence="7" type="ORF">AT9943_LOCUS644</name>
</gene>
<dbReference type="GO" id="GO:0016787">
    <property type="term" value="F:hydrolase activity"/>
    <property type="evidence" value="ECO:0007669"/>
    <property type="project" value="UniProtKB-KW"/>
</dbReference>
<dbReference type="InterPro" id="IPR013083">
    <property type="entry name" value="Znf_RING/FYVE/PHD"/>
</dbReference>
<feature type="region of interest" description="Disordered" evidence="4">
    <location>
        <begin position="841"/>
        <end position="893"/>
    </location>
</feature>
<dbReference type="InterPro" id="IPR056882">
    <property type="entry name" value="MOM1_dom"/>
</dbReference>
<dbReference type="Pfam" id="PF00092">
    <property type="entry name" value="VWA"/>
    <property type="match status" value="1"/>
</dbReference>
<feature type="region of interest" description="Disordered" evidence="4">
    <location>
        <begin position="21"/>
        <end position="126"/>
    </location>
</feature>
<dbReference type="SUPFAM" id="SSF53300">
    <property type="entry name" value="vWA-like"/>
    <property type="match status" value="1"/>
</dbReference>
<feature type="compositionally biased region" description="Polar residues" evidence="4">
    <location>
        <begin position="39"/>
        <end position="53"/>
    </location>
</feature>
<dbReference type="SMART" id="SM00184">
    <property type="entry name" value="RING"/>
    <property type="match status" value="1"/>
</dbReference>
<feature type="compositionally biased region" description="Basic and acidic residues" evidence="4">
    <location>
        <begin position="269"/>
        <end position="280"/>
    </location>
</feature>
<evidence type="ECO:0000313" key="8">
    <source>
        <dbReference type="Proteomes" id="UP000516314"/>
    </source>
</evidence>
<proteinExistence type="predicted"/>
<dbReference type="InterPro" id="IPR001841">
    <property type="entry name" value="Znf_RING"/>
</dbReference>
<dbReference type="InterPro" id="IPR049730">
    <property type="entry name" value="SNF2/RAD54-like_C"/>
</dbReference>
<feature type="region of interest" description="Disordered" evidence="4">
    <location>
        <begin position="1915"/>
        <end position="1960"/>
    </location>
</feature>
<accession>A0A7G2DR37</accession>
<feature type="region of interest" description="Disordered" evidence="4">
    <location>
        <begin position="243"/>
        <end position="311"/>
    </location>
</feature>
<dbReference type="Pfam" id="PF25029">
    <property type="entry name" value="MOM1"/>
    <property type="match status" value="1"/>
</dbReference>
<dbReference type="InterPro" id="IPR036465">
    <property type="entry name" value="vWFA_dom_sf"/>
</dbReference>
<dbReference type="Pfam" id="PF17123">
    <property type="entry name" value="zf-RING_11"/>
    <property type="match status" value="1"/>
</dbReference>
<organism evidence="7 8">
    <name type="scientific">Arabidopsis thaliana</name>
    <name type="common">Mouse-ear cress</name>
    <dbReference type="NCBI Taxonomy" id="3702"/>
    <lineage>
        <taxon>Eukaryota</taxon>
        <taxon>Viridiplantae</taxon>
        <taxon>Streptophyta</taxon>
        <taxon>Embryophyta</taxon>
        <taxon>Tracheophyta</taxon>
        <taxon>Spermatophyta</taxon>
        <taxon>Magnoliopsida</taxon>
        <taxon>eudicotyledons</taxon>
        <taxon>Gunneridae</taxon>
        <taxon>Pentapetalae</taxon>
        <taxon>rosids</taxon>
        <taxon>malvids</taxon>
        <taxon>Brassicales</taxon>
        <taxon>Brassicaceae</taxon>
        <taxon>Camelineae</taxon>
        <taxon>Arabidopsis</taxon>
    </lineage>
</organism>
<dbReference type="SUPFAM" id="SSF52540">
    <property type="entry name" value="P-loop containing nucleoside triphosphate hydrolases"/>
    <property type="match status" value="1"/>
</dbReference>
<dbReference type="InterPro" id="IPR027417">
    <property type="entry name" value="P-loop_NTPase"/>
</dbReference>
<name>A0A7G2DR37_ARATH</name>
<feature type="region of interest" description="Disordered" evidence="4">
    <location>
        <begin position="1466"/>
        <end position="1517"/>
    </location>
</feature>
<feature type="domain" description="RING-type" evidence="5">
    <location>
        <begin position="1997"/>
        <end position="2041"/>
    </location>
</feature>
<dbReference type="EMBL" id="LR881466">
    <property type="protein sequence ID" value="CAD5312069.1"/>
    <property type="molecule type" value="Genomic_DNA"/>
</dbReference>
<evidence type="ECO:0000256" key="1">
    <source>
        <dbReference type="ARBA" id="ARBA00022801"/>
    </source>
</evidence>
<dbReference type="PROSITE" id="PS50234">
    <property type="entry name" value="VWFA"/>
    <property type="match status" value="1"/>
</dbReference>
<keyword evidence="1" id="KW-0378">Hydrolase</keyword>
<feature type="domain" description="VWFA" evidence="6">
    <location>
        <begin position="2132"/>
        <end position="2321"/>
    </location>
</feature>
<keyword evidence="2" id="KW-0479">Metal-binding</keyword>
<dbReference type="InterPro" id="IPR002035">
    <property type="entry name" value="VWF_A"/>
</dbReference>
<dbReference type="SUPFAM" id="SSF57850">
    <property type="entry name" value="RING/U-box"/>
    <property type="match status" value="1"/>
</dbReference>
<dbReference type="Gene3D" id="3.40.50.300">
    <property type="entry name" value="P-loop containing nucleotide triphosphate hydrolases"/>
    <property type="match status" value="1"/>
</dbReference>
<reference evidence="7 8" key="1">
    <citation type="submission" date="2020-09" db="EMBL/GenBank/DDBJ databases">
        <authorList>
            <person name="Ashkenazy H."/>
        </authorList>
    </citation>
    <scope>NUCLEOTIDE SEQUENCE [LARGE SCALE GENOMIC DNA]</scope>
    <source>
        <strain evidence="8">cv. Cdm-0</strain>
    </source>
</reference>
<evidence type="ECO:0000259" key="5">
    <source>
        <dbReference type="PROSITE" id="PS50089"/>
    </source>
</evidence>
<dbReference type="PROSITE" id="PS50089">
    <property type="entry name" value="ZF_RING_2"/>
    <property type="match status" value="1"/>
</dbReference>
<keyword evidence="2" id="KW-0863">Zinc-finger</keyword>
<dbReference type="CDD" id="cd18793">
    <property type="entry name" value="SF2_C_SNF"/>
    <property type="match status" value="1"/>
</dbReference>
<feature type="region of interest" description="Disordered" evidence="4">
    <location>
        <begin position="1624"/>
        <end position="1644"/>
    </location>
</feature>
<evidence type="ECO:0000256" key="2">
    <source>
        <dbReference type="PROSITE-ProRule" id="PRU00175"/>
    </source>
</evidence>
<keyword evidence="2" id="KW-0862">Zinc</keyword>
<feature type="compositionally biased region" description="Basic and acidic residues" evidence="4">
    <location>
        <begin position="189"/>
        <end position="204"/>
    </location>
</feature>
<feature type="compositionally biased region" description="Basic and acidic residues" evidence="4">
    <location>
        <begin position="292"/>
        <end position="309"/>
    </location>
</feature>
<dbReference type="InterPro" id="IPR039322">
    <property type="entry name" value="MOM1"/>
</dbReference>
<feature type="coiled-coil region" evidence="3">
    <location>
        <begin position="1737"/>
        <end position="1782"/>
    </location>
</feature>
<feature type="region of interest" description="Disordered" evidence="4">
    <location>
        <begin position="1528"/>
        <end position="1547"/>
    </location>
</feature>
<sequence>MKKDEKIGLTGRTIYTRSLAASIPASVEQETPGLRRSSRGTPSTKVITPASATRKSERLAPSPASVSKKSGGIVKNSTPSSLRRSNRGKTEVSLQSSKGSDNSIRKGDTSPDIEQRKDSVEESTDKIKPIMSARSYRALFRGKLKESEALVDASPNEEELVVVGCSRRIPAGNDDVQGKTDCPPPADAGSKRLPVDETSLDKGTDFPLKSVTETEKIVLDASPIVETGDDSVIGSPSENLETQKLQDGKTDCSPPANAESKTLPVGETSLEKEYPQKFQDDNTDCLPPANAESKRLPVGETSLEKDTDFPLKSTTETGKMVLYASPIVETRDDSVICSPSTNLETQKLLVSKTGLETDIVLPLKRKRDTAEIELDACATVANGDDHVMSSDGVIPSPSGCKNDNRPEMCNTCKKRQKVNGDCQNRSVCSCIVQPVEESDNVTQDMKETGPVTSREYEENGQIQHGKSSDPKFYSSVYPEYWVPVQLSDVQLEQYCQTLFSKSLSLSSLSKIDLGALEETLNSVRKTCDHPYVMDASLKQLLTKNLELHEILDVEIKASGKLHLLDKMLTHIKKNGLKAVVFYQATQTPEGLLLGNILEDFVGQRFGPKSYEHGIYSSKKNSAINNFNKESQCCVLLLETRACSQTIKLLRADAFILFGSSLNPSHDVKHVEKIKIESCSERTKIFRLYSVCTVEEKALILARQNKRQNKAVENLNRSLTHALLMWGASYLFDKLDHFHSSETPDSGVSFEQSIMDGVIHEFSSILSSKGGEENEVKLCLLLEAKHAQGTYSSDSTLFGEDHIKLSDEESPNIFWSKLLGGKNPMWKYPSDTPQRNRKRVQYFEGSEASPKTGDGGNAKKRKKASDDVTDPRVTDPPVDDDERKASGKDHMGALESPKVITLQSSCKSSGTDGTLDGNDAFGLYSMGSHISGIPEDMLASQDWGKIPDESQRRLHTVLKPKMAKLCQVLHLSDACTSMVGNFLEYVIENHRIYEEPATTFQAFQIALSWIAALLVKQILSHKESLVRANSELAFKCSRVEVDYIYSILSCMKSLFLEHTQGLQFDCFGTNSKQSVVSTKLVNESLSGATVRDEKINTKSMRNSSEDEECMTEKRCSHYSTATRDIEKTISGIKKKYKKQVQKLVQEHEEKKMELLNMYADKKQKLETSKSVEAAVIRITCSRTSTQVGDLKLLDHNYERKFDEIKSEKNECLKSLEQMHEVAKKKLAEDEACWINRIKSWAAKLKVCVPIQSGNNKHFSGSSNISQNAPDVQICNNANVEATYADTNCMASKVNQVPEAENTLGTMSGGSTQQVHEMVDVRNDETMDVSALSREQLTKSQSNEHASITVPEILIPADCQEEFAALNVHLSEDQNCDRITSAASDEDVSSRVPEVSQSLENLSASPEFSLNREEALVTTENRRTSHVGFDTDNILDQQNREDCSLDQEIPDELAMPVQHLASVVETRGAAESDQYGQDICPMPSSLAGKQPDPAANTESENLEEAIEPQSAGSETVETTDFAASHQGDQVTCPLLSSPTGNQPAPEANIEGQNINTSAEPHVAGPDAVESGDYAVIDQETMGAQDACSLPSGSVGTQSDLGANIEGQNVTTVAQLPTDGSDAVVTGGSPVSDQCAQDASPMPLSSPGNHPDTAVNIEGLDNTSVAEPHISGSDACEMEISEPGPQVERSTFANLFHEGGVEHSAGVTALVPSLLNNGTEQIAVQPVPQIPFPVFNDPFLHELEKLRRESENSKKTFEEKKSILKAELERKMAEVQAEFRRKFHEVEAEHNTRTTKIEKDKNLVIMNKLLANAFLSKCTDKKVSPSGAPRGKIQQLAQRAAQVSALRNYIAPQQLQASSFPAPALVSAPLQLQQSSFPAPGPAPLQPQASSFPSSVSRPSALLLNFAVCPMPQPRQPLISNIAPTPSVTPATNPGLRSPAPHLNSYRPSSSTPVATATPTSSVPPQALTYSAVSIQQQQEQQPQQSLSSGLQSNNEVGRCAICLYEIRKEDGKAIFTAECSHSFHFDCITSNVKHGNRICPLCRTQWKQVPLCDVDSVPTFVAQRGFEDDEPLPQGDTQIHSDGHRSDHQALEIKLFPEVSALAKPVSRADFAVLVHLKAEGVSDDARRARAPLDLITVLDVSGSMDGVKMELMKNAMSFVIQNLGETDRLSVISFSSMARRLFPLRLMSETGKQAAMQAVNSLVADGGTNIAEGLKIGARVIEGRRWKNPVSGMMLLSDGQDNFTFSHAGVRLRTDYESLLPSSCRIPIHTFGFGSDHDAELMHTISEVSSGTFSFIETETVIQDAFAQCIGGLLSVVILEQVVEIECIHEQGLKISSIKAGSYRSRIAPDARTATIDVGDMYAEEERDFLVLLEIPCCDNGSGESESLSLLKVRCVYKDPVTKEIVHVESGELSIQRPMKLTGKEVVSIEVDRQLNRFLVSQAMSEARVLADGGDLSGAVGILRNRERELSETPSAQSSDRLCQSLSSELSALQERMTSRRMYRTSGRAYAFSSMSSHSAQRATARGDSTQGFSPVQAYQTSPMARMVTRSQLLVLESPTKPSPGRGEQS</sequence>
<evidence type="ECO:0000256" key="4">
    <source>
        <dbReference type="SAM" id="MobiDB-lite"/>
    </source>
</evidence>
<feature type="region of interest" description="Disordered" evidence="4">
    <location>
        <begin position="441"/>
        <end position="468"/>
    </location>
</feature>
<dbReference type="CDD" id="cd01466">
    <property type="entry name" value="vWA_C3HC4_type"/>
    <property type="match status" value="1"/>
</dbReference>
<dbReference type="SMART" id="SM00327">
    <property type="entry name" value="VWA"/>
    <property type="match status" value="1"/>
</dbReference>
<dbReference type="Proteomes" id="UP000516314">
    <property type="component" value="Chromosome 1"/>
</dbReference>
<dbReference type="GO" id="GO:0031507">
    <property type="term" value="P:heterochromatin formation"/>
    <property type="evidence" value="ECO:0007669"/>
    <property type="project" value="InterPro"/>
</dbReference>
<evidence type="ECO:0000259" key="6">
    <source>
        <dbReference type="PROSITE" id="PS50234"/>
    </source>
</evidence>
<evidence type="ECO:0000313" key="7">
    <source>
        <dbReference type="EMBL" id="CAD5312069.1"/>
    </source>
</evidence>
<dbReference type="PANTHER" id="PTHR35116">
    <property type="entry name" value="HELICASE PROTEIN MOM1"/>
    <property type="match status" value="1"/>
</dbReference>
<feature type="compositionally biased region" description="Polar residues" evidence="4">
    <location>
        <begin position="92"/>
        <end position="102"/>
    </location>
</feature>